<organism evidence="2 3">
    <name type="scientific">Phyllobacterium brassicacearum</name>
    <dbReference type="NCBI Taxonomy" id="314235"/>
    <lineage>
        <taxon>Bacteria</taxon>
        <taxon>Pseudomonadati</taxon>
        <taxon>Pseudomonadota</taxon>
        <taxon>Alphaproteobacteria</taxon>
        <taxon>Hyphomicrobiales</taxon>
        <taxon>Phyllobacteriaceae</taxon>
        <taxon>Phyllobacterium</taxon>
    </lineage>
</organism>
<evidence type="ECO:0008006" key="4">
    <source>
        <dbReference type="Google" id="ProtNLM"/>
    </source>
</evidence>
<feature type="chain" id="PRO_5015129222" description="Lipoprotein" evidence="1">
    <location>
        <begin position="23"/>
        <end position="142"/>
    </location>
</feature>
<keyword evidence="1" id="KW-0732">Signal</keyword>
<reference evidence="3" key="1">
    <citation type="submission" date="2017-11" db="EMBL/GenBank/DDBJ databases">
        <authorList>
            <person name="Kuznetsova I."/>
            <person name="Sazanova A."/>
            <person name="Chirak E."/>
            <person name="Safronova V."/>
            <person name="Willems A."/>
        </authorList>
    </citation>
    <scope>NUCLEOTIDE SEQUENCE [LARGE SCALE GENOMIC DNA]</scope>
    <source>
        <strain evidence="3">STM 196</strain>
    </source>
</reference>
<sequence>MNLPTTGTVTICAMMISLAALAGCQSQGKPGPGSLAFNSEKAALPTMERVALAANTCWFKSGDSTFKPYRLAPELNSFSGRPRILVVPASNPGGRPLLVVHAEGNPAKVEAFGPLMSNSAGNRIAADVRRWAGGQSSCSASG</sequence>
<evidence type="ECO:0000313" key="3">
    <source>
        <dbReference type="Proteomes" id="UP000241444"/>
    </source>
</evidence>
<proteinExistence type="predicted"/>
<dbReference type="OrthoDB" id="8419513at2"/>
<dbReference type="Proteomes" id="UP000241444">
    <property type="component" value="Unassembled WGS sequence"/>
</dbReference>
<evidence type="ECO:0000256" key="1">
    <source>
        <dbReference type="SAM" id="SignalP"/>
    </source>
</evidence>
<evidence type="ECO:0000313" key="2">
    <source>
        <dbReference type="EMBL" id="PSH69675.1"/>
    </source>
</evidence>
<comment type="caution">
    <text evidence="2">The sequence shown here is derived from an EMBL/GenBank/DDBJ whole genome shotgun (WGS) entry which is preliminary data.</text>
</comment>
<dbReference type="EMBL" id="PGGO01000003">
    <property type="protein sequence ID" value="PSH69675.1"/>
    <property type="molecule type" value="Genomic_DNA"/>
</dbReference>
<dbReference type="RefSeq" id="WP_106710299.1">
    <property type="nucleotide sequence ID" value="NZ_PGGO01000003.1"/>
</dbReference>
<feature type="signal peptide" evidence="1">
    <location>
        <begin position="1"/>
        <end position="22"/>
    </location>
</feature>
<gene>
    <name evidence="2" type="ORF">CU102_05190</name>
</gene>
<protein>
    <recommendedName>
        <fullName evidence="4">Lipoprotein</fullName>
    </recommendedName>
</protein>
<name>A0A2P7BT68_9HYPH</name>
<dbReference type="AlphaFoldDB" id="A0A2P7BT68"/>
<keyword evidence="3" id="KW-1185">Reference proteome</keyword>
<accession>A0A2P7BT68</accession>